<proteinExistence type="predicted"/>
<accession>A0A2P5KAT4</accession>
<name>A0A2P5KAT4_9BURK</name>
<dbReference type="PANTHER" id="PTHR33453:SF34">
    <property type="entry name" value="RIBOSOME-INACTIVATING PROTEIN"/>
    <property type="match status" value="1"/>
</dbReference>
<dbReference type="InterPro" id="IPR016138">
    <property type="entry name" value="Ribosome_inactivat_prot_sub1"/>
</dbReference>
<dbReference type="InterPro" id="IPR001574">
    <property type="entry name" value="Ribosome_inactivat_prot"/>
</dbReference>
<dbReference type="GO" id="GO:0030598">
    <property type="term" value="F:rRNA N-glycosylase activity"/>
    <property type="evidence" value="ECO:0007669"/>
    <property type="project" value="InterPro"/>
</dbReference>
<evidence type="ECO:0000313" key="2">
    <source>
        <dbReference type="Proteomes" id="UP000243096"/>
    </source>
</evidence>
<dbReference type="InterPro" id="IPR036041">
    <property type="entry name" value="Ribosome-inact_prot_sf"/>
</dbReference>
<dbReference type="EMBL" id="PRDW01000005">
    <property type="protein sequence ID" value="PPB83826.1"/>
    <property type="molecule type" value="Genomic_DNA"/>
</dbReference>
<dbReference type="SUPFAM" id="SSF56371">
    <property type="entry name" value="Ribosome inactivating proteins (RIP)"/>
    <property type="match status" value="1"/>
</dbReference>
<dbReference type="PRINTS" id="PR00396">
    <property type="entry name" value="SHIGARICIN"/>
</dbReference>
<reference evidence="1 2" key="1">
    <citation type="submission" date="2018-01" db="EMBL/GenBank/DDBJ databases">
        <title>Genomic Encyclopedia of Type Strains, Phase III (KMG-III): the genomes of soil and plant-associated and newly described type strains.</title>
        <authorList>
            <person name="Whitman W."/>
        </authorList>
    </citation>
    <scope>NUCLEOTIDE SEQUENCE [LARGE SCALE GENOMIC DNA]</scope>
    <source>
        <strain evidence="1 2">HKI456</strain>
    </source>
</reference>
<dbReference type="Proteomes" id="UP000243096">
    <property type="component" value="Unassembled WGS sequence"/>
</dbReference>
<protein>
    <submittedName>
        <fullName evidence="1">Ribosome inactivating protein</fullName>
    </submittedName>
</protein>
<organism evidence="1 2">
    <name type="scientific">Mycetohabitans endofungorum</name>
    <dbReference type="NCBI Taxonomy" id="417203"/>
    <lineage>
        <taxon>Bacteria</taxon>
        <taxon>Pseudomonadati</taxon>
        <taxon>Pseudomonadota</taxon>
        <taxon>Betaproteobacteria</taxon>
        <taxon>Burkholderiales</taxon>
        <taxon>Burkholderiaceae</taxon>
        <taxon>Mycetohabitans</taxon>
    </lineage>
</organism>
<dbReference type="PANTHER" id="PTHR33453">
    <property type="match status" value="1"/>
</dbReference>
<dbReference type="AlphaFoldDB" id="A0A2P5KAT4"/>
<sequence>MINNFEFHSKDYLDVHKSINDLRVGVSEKLKCIPGIAVTKENGVDGLTRINFPDSGVGNVSLVMSHQNFYIVGFIRINKRNHESEFFKFSDAEFKKISIPGMKNITLDSNSHYNALSNIAGKDRGEIGVSKESIHNSVINLSKFDGGTKINDKVASSLLILATVTSEAVRIPVIQCRIAKSILLIKILILSEKKEKKITNDWSKTSKAILAINGFILREKGVEDYNSLIEKIYPLTRKEEGLSEMKDLLVKVNKYAPPNGMPVSGDPDYLINDYDGKGRVKYLNSVLSRIKVALR</sequence>
<dbReference type="RefSeq" id="WP_104077122.1">
    <property type="nucleotide sequence ID" value="NZ_CP062178.1"/>
</dbReference>
<dbReference type="Pfam" id="PF00161">
    <property type="entry name" value="RIP"/>
    <property type="match status" value="1"/>
</dbReference>
<gene>
    <name evidence="1" type="ORF">B0O95_1057</name>
</gene>
<dbReference type="InterPro" id="IPR017989">
    <property type="entry name" value="Ribosome_inactivat_1/2"/>
</dbReference>
<evidence type="ECO:0000313" key="1">
    <source>
        <dbReference type="EMBL" id="PPB83826.1"/>
    </source>
</evidence>
<comment type="caution">
    <text evidence="1">The sequence shown here is derived from an EMBL/GenBank/DDBJ whole genome shotgun (WGS) entry which is preliminary data.</text>
</comment>
<dbReference type="Gene3D" id="3.40.420.10">
    <property type="entry name" value="Ricin (A subunit), domain 1"/>
    <property type="match status" value="1"/>
</dbReference>
<dbReference type="GO" id="GO:0017148">
    <property type="term" value="P:negative regulation of translation"/>
    <property type="evidence" value="ECO:0007669"/>
    <property type="project" value="InterPro"/>
</dbReference>
<keyword evidence="2" id="KW-1185">Reference proteome</keyword>